<keyword evidence="3" id="KW-1185">Reference proteome</keyword>
<dbReference type="KEGG" id="sap:Sulac_1418"/>
<feature type="transmembrane region" description="Helical" evidence="1">
    <location>
        <begin position="111"/>
        <end position="128"/>
    </location>
</feature>
<reference evidence="3" key="1">
    <citation type="submission" date="2011-12" db="EMBL/GenBank/DDBJ databases">
        <title>The complete genome of chromosome of Sulfobacillus acidophilus DSM 10332.</title>
        <authorList>
            <person name="Lucas S."/>
            <person name="Han J."/>
            <person name="Lapidus A."/>
            <person name="Bruce D."/>
            <person name="Goodwin L."/>
            <person name="Pitluck S."/>
            <person name="Peters L."/>
            <person name="Kyrpides N."/>
            <person name="Mavromatis K."/>
            <person name="Ivanova N."/>
            <person name="Mikhailova N."/>
            <person name="Chertkov O."/>
            <person name="Saunders E."/>
            <person name="Detter J.C."/>
            <person name="Tapia R."/>
            <person name="Han C."/>
            <person name="Land M."/>
            <person name="Hauser L."/>
            <person name="Markowitz V."/>
            <person name="Cheng J.-F."/>
            <person name="Hugenholtz P."/>
            <person name="Woyke T."/>
            <person name="Wu D."/>
            <person name="Pukall R."/>
            <person name="Gehrich-Schroeter G."/>
            <person name="Schneider S."/>
            <person name="Klenk H.-P."/>
            <person name="Eisen J.A."/>
        </authorList>
    </citation>
    <scope>NUCLEOTIDE SEQUENCE [LARGE SCALE GENOMIC DNA]</scope>
    <source>
        <strain evidence="3">ATCC 700253 / DSM 10332 / NAL</strain>
    </source>
</reference>
<keyword evidence="1" id="KW-1133">Transmembrane helix</keyword>
<feature type="transmembrane region" description="Helical" evidence="1">
    <location>
        <begin position="278"/>
        <end position="304"/>
    </location>
</feature>
<accession>G8TX07</accession>
<feature type="transmembrane region" description="Helical" evidence="1">
    <location>
        <begin position="341"/>
        <end position="359"/>
    </location>
</feature>
<feature type="transmembrane region" description="Helical" evidence="1">
    <location>
        <begin position="201"/>
        <end position="220"/>
    </location>
</feature>
<dbReference type="Proteomes" id="UP000005439">
    <property type="component" value="Chromosome"/>
</dbReference>
<keyword evidence="1" id="KW-0472">Membrane</keyword>
<organism evidence="2 3">
    <name type="scientific">Sulfobacillus acidophilus (strain ATCC 700253 / DSM 10332 / NAL)</name>
    <dbReference type="NCBI Taxonomy" id="679936"/>
    <lineage>
        <taxon>Bacteria</taxon>
        <taxon>Bacillati</taxon>
        <taxon>Bacillota</taxon>
        <taxon>Clostridia</taxon>
        <taxon>Eubacteriales</taxon>
        <taxon>Clostridiales Family XVII. Incertae Sedis</taxon>
        <taxon>Sulfobacillus</taxon>
    </lineage>
</organism>
<evidence type="ECO:0000313" key="2">
    <source>
        <dbReference type="EMBL" id="AEW04915.1"/>
    </source>
</evidence>
<dbReference type="AlphaFoldDB" id="G8TX07"/>
<dbReference type="PATRIC" id="fig|679936.5.peg.1484"/>
<feature type="transmembrane region" description="Helical" evidence="1">
    <location>
        <begin position="15"/>
        <end position="36"/>
    </location>
</feature>
<dbReference type="STRING" id="679936.Sulac_1418"/>
<gene>
    <name evidence="2" type="ordered locus">Sulac_1418</name>
</gene>
<dbReference type="EMBL" id="CP003179">
    <property type="protein sequence ID" value="AEW04915.1"/>
    <property type="molecule type" value="Genomic_DNA"/>
</dbReference>
<feature type="transmembrane region" description="Helical" evidence="1">
    <location>
        <begin position="310"/>
        <end position="329"/>
    </location>
</feature>
<feature type="transmembrane region" description="Helical" evidence="1">
    <location>
        <begin position="167"/>
        <end position="189"/>
    </location>
</feature>
<feature type="transmembrane region" description="Helical" evidence="1">
    <location>
        <begin position="365"/>
        <end position="388"/>
    </location>
</feature>
<protein>
    <submittedName>
        <fullName evidence="2">Uncharacterized protein</fullName>
    </submittedName>
</protein>
<evidence type="ECO:0000256" key="1">
    <source>
        <dbReference type="SAM" id="Phobius"/>
    </source>
</evidence>
<sequence>MPDVRSIRRFWHDNAYLGAATLSTGLANWGYAVLLARHLGPIGYGDLIFLNNWISVGLLPLPAVTLWTIRHADVRVAPRRLWIVGALVGALEMAVYSLWSGHPRSIPVELVGLFSLAVPAYWGYAVAVGRLERARAYRRVAGLMMISGLGTVTAAFAAIHVPREVSLTVLGLMASALAWGLWGVAGYWIRPRVPAPFDSRAVRGGITVIAGFLGSLWSMGDAFLAKILLTPEAAGWYAGLNTVGQALPFVAGSLLTVMLTGVLDRPSERGAVIRRTQWLLAGITVVYGTLVVGLPHTVVVWALGPRFRPVAGWLPVYGAAMMAETWALYRLMLAILDQNRTIVLLALAGTMIWLGRLIITRHQFVGFVGVTVQTFGVTWAAMEGAAFFRRQKARHP</sequence>
<proteinExistence type="predicted"/>
<reference evidence="2 3" key="2">
    <citation type="journal article" date="2012" name="Stand. Genomic Sci.">
        <title>Complete genome sequence of the moderately thermophilic mineral-sulfide-oxidizing firmicute Sulfobacillus acidophilus type strain (NAL(T)).</title>
        <authorList>
            <person name="Anderson I."/>
            <person name="Chertkov O."/>
            <person name="Chen A."/>
            <person name="Saunders E."/>
            <person name="Lapidus A."/>
            <person name="Nolan M."/>
            <person name="Lucas S."/>
            <person name="Hammon N."/>
            <person name="Deshpande S."/>
            <person name="Cheng J.F."/>
            <person name="Han C."/>
            <person name="Tapia R."/>
            <person name="Goodwin L.A."/>
            <person name="Pitluck S."/>
            <person name="Liolios K."/>
            <person name="Pagani I."/>
            <person name="Ivanova N."/>
            <person name="Mikhailova N."/>
            <person name="Pati A."/>
            <person name="Palaniappan K."/>
            <person name="Land M."/>
            <person name="Pan C."/>
            <person name="Rohde M."/>
            <person name="Pukall R."/>
            <person name="Goker M."/>
            <person name="Detter J.C."/>
            <person name="Woyke T."/>
            <person name="Bristow J."/>
            <person name="Eisen J.A."/>
            <person name="Markowitz V."/>
            <person name="Hugenholtz P."/>
            <person name="Kyrpides N.C."/>
            <person name="Klenk H.P."/>
            <person name="Mavromatis K."/>
        </authorList>
    </citation>
    <scope>NUCLEOTIDE SEQUENCE [LARGE SCALE GENOMIC DNA]</scope>
    <source>
        <strain evidence="3">ATCC 700253 / DSM 10332 / NAL</strain>
    </source>
</reference>
<name>G8TX07_SULAD</name>
<keyword evidence="1" id="KW-0812">Transmembrane</keyword>
<dbReference type="HOGENOM" id="CLU_683201_0_0_9"/>
<feature type="transmembrane region" description="Helical" evidence="1">
    <location>
        <begin position="48"/>
        <end position="69"/>
    </location>
</feature>
<feature type="transmembrane region" description="Helical" evidence="1">
    <location>
        <begin position="81"/>
        <end position="99"/>
    </location>
</feature>
<feature type="transmembrane region" description="Helical" evidence="1">
    <location>
        <begin position="246"/>
        <end position="266"/>
    </location>
</feature>
<feature type="transmembrane region" description="Helical" evidence="1">
    <location>
        <begin position="140"/>
        <end position="161"/>
    </location>
</feature>
<evidence type="ECO:0000313" key="3">
    <source>
        <dbReference type="Proteomes" id="UP000005439"/>
    </source>
</evidence>